<name>A0AAE8N2E8_9PEZI</name>
<evidence type="ECO:0000313" key="7">
    <source>
        <dbReference type="EMBL" id="SPO04762.1"/>
    </source>
</evidence>
<dbReference type="Pfam" id="PF24883">
    <property type="entry name" value="NPHP3_N"/>
    <property type="match status" value="1"/>
</dbReference>
<evidence type="ECO:0000259" key="5">
    <source>
        <dbReference type="Pfam" id="PF22939"/>
    </source>
</evidence>
<feature type="domain" description="GPI inositol-deacylase winged helix" evidence="5">
    <location>
        <begin position="823"/>
        <end position="895"/>
    </location>
</feature>
<comment type="catalytic activity">
    <reaction evidence="3">
        <text>N(6)-D-ribulosyl-L-lysyl-[protein] + ATP = N(6)-(3-O-phospho-D-ribulosyl)-L-lysyl-[protein] + ADP + H(+)</text>
        <dbReference type="Rhea" id="RHEA:48432"/>
        <dbReference type="Rhea" id="RHEA-COMP:12103"/>
        <dbReference type="Rhea" id="RHEA-COMP:12104"/>
        <dbReference type="ChEBI" id="CHEBI:15378"/>
        <dbReference type="ChEBI" id="CHEBI:30616"/>
        <dbReference type="ChEBI" id="CHEBI:90418"/>
        <dbReference type="ChEBI" id="CHEBI:90420"/>
        <dbReference type="ChEBI" id="CHEBI:456216"/>
        <dbReference type="EC" id="2.7.1.172"/>
    </reaction>
    <physiologicalReaction direction="left-to-right" evidence="3">
        <dbReference type="Rhea" id="RHEA:48433"/>
    </physiologicalReaction>
</comment>
<feature type="compositionally biased region" description="Polar residues" evidence="4">
    <location>
        <begin position="1411"/>
        <end position="1422"/>
    </location>
</feature>
<sequence>MATVEEDQNVAKGEVTMFGLNPSGQVPIDLAVLEVLPEGTRALDARNCGKSDWSFTAKINAVDRHGQPTAFFLKYVPGESGRRQLRGEFMGMEALHRAAPGLVPKPIGWGKLKTVSPPSHFLLVEFKNFVSGTMPDPVRLGARVAEMHSSPAARSPTGMFGFPIQTFDGARTQTVDWDPNWTSFFSKLLAKAYDHDTETNGIWPELDAAYRRVQTHLIPRLIGALESEGRKVEPVLIHGDLWDGNVGTEAGTGDPWIYDCAAYYGHNEMELGIWRAERHRLKAEVYRQEYLRNCEPSEPKDEWDDRNRLYSAKTNFMHSACFAGSPARKLSTPSSLASAGVHKPGPNLKSADPLGLSLLYSPAPENHHVADIIFIHGLGGSSMLTWCKDRRLDLFWPQKWLPYDEVLQSARIFTFGYNAHYRSVSQSSALGISDFSKNLLYDMLFGRDPQGRKLNLGEMILDLESATLGYPGEVSRSLNADHHNMCKFENPEDPNFRVVLGALRSLVSSESAPEYQPSIEDILKLRLLLSTSNSVDHDLVLFSGRRTEGTCQWVLDNPSVSSWLASPSYSEIICLHGRPGRGKSVIASFLIQHLQQEGALVQYFFVRARDESKRSVAALLRSLAFQVAQQVPTFRKSLLKRLDAGFKPTDAEWRSIWKKLFAGLLLGMESRPPLYWVIDGLDEAHSPNDILELLGDISGSTIPIRVAVTSRWSPTRSLAFDRMESKVSTSVVSVDQDTTDLTTYVGQELLHRNWGEEITQQVAGQILDRAEGNFLWIHLILEELKDCNTEDDIRERLTELPSGMDGLYQRMEETIARIRRPADKNLARQLLMWGVHVHRPLAVEELADALEPEFGRLLDILQTTTRLCGHFIAIEGDRISLIHHTAREYLTATTTTLPFSLEAASCHAEIFKLSIASFLEKGLRSKLQRTSPKLFEYRATSWPHHLAAANLPEGGEEQLDLLARFFTQTSVLTWIYTLASLGQLTVLINASKVLHTFVRRIKQMAESATDPALGRYGDLENLEGWSRDLLKILGKFGECLSQAPEVIYTGVAPFCPTTSSIYKIFGTQQSESLRVLGASEDWDDCLARVSVGREALATVVCCSGQYLAVGTSDGSIFIWDCTTFHQICTLNHGETVACICFSAKGDRLATYGFRATKIWSPRTGQLVQSIPNQVEMQALCLQFVDDDAVLLVGTDRRCVLRAPLTEEHPSWEVVGKDLLRDVTALEGTYLNSPSALAFSPDGSKIAAAYRSFPSTVWLISPATPLRRITRSPKLGQPSKQAPFVSRVSWHPGGDEIIGIFLDGYSFKLNIVDGSYSEQQPAQGEMPSNIVCSPDGLVYAICGVGGVVRLFDYETSTLIYKLNSEDSIRALCFAPDGRRFFDTRSNYCSVWEPNALVRLAAPDNNPPRAQATGDSTSSMQKPQVASEKSVDESPAIVLVQPVPPGAAPMVCLGNEEGAVELLNYKRLERILVGQTATRMSVEHVAWSGDGERLCYAELRGRITVFQIEKGPDGRVVSARQVERFQAKVGDSRDISQVLFLPDSSSLLLSSPSAFQIWFLDPARADDSRGDLLEAPLPSSGKWINHPYFPDFLLFITPRGVALHRRVDLTSIASWSWWDSVDGGPPVGLDPSEQSDLERTLSRPLLDISVVQDEVEDVRETFFKGHIMVRMAPRTPSRKLPRRFFIFDTAAINPGSIPPAVEGVKGEKSLVITPIEVPPGVSQAVEMPLDVLPNGKFVFIDRSLWVCSWLLKSVRGLADVQRHFFLPRDWVPPQNLGLLRVTASGEILCPHRGTVCVILSPVGTTW</sequence>
<dbReference type="InterPro" id="IPR016477">
    <property type="entry name" value="Fructo-/Ketosamine-3-kinase"/>
</dbReference>
<evidence type="ECO:0000259" key="6">
    <source>
        <dbReference type="Pfam" id="PF24883"/>
    </source>
</evidence>
<protein>
    <recommendedName>
        <fullName evidence="1">protein-ribulosamine 3-kinase</fullName>
        <ecNumber evidence="1">2.7.1.172</ecNumber>
    </recommendedName>
</protein>
<dbReference type="EC" id="2.7.1.172" evidence="1"/>
<evidence type="ECO:0000313" key="8">
    <source>
        <dbReference type="Proteomes" id="UP001187682"/>
    </source>
</evidence>
<dbReference type="PANTHER" id="PTHR10039:SF16">
    <property type="entry name" value="GPI INOSITOL-DEACYLASE"/>
    <property type="match status" value="1"/>
</dbReference>
<dbReference type="InterPro" id="IPR036322">
    <property type="entry name" value="WD40_repeat_dom_sf"/>
</dbReference>
<dbReference type="InterPro" id="IPR056884">
    <property type="entry name" value="NPHP3-like_N"/>
</dbReference>
<dbReference type="PANTHER" id="PTHR10039">
    <property type="entry name" value="AMELOGENIN"/>
    <property type="match status" value="1"/>
</dbReference>
<feature type="region of interest" description="Disordered" evidence="4">
    <location>
        <begin position="1400"/>
        <end position="1428"/>
    </location>
</feature>
<dbReference type="SUPFAM" id="SSF50952">
    <property type="entry name" value="Soluble quinoprotein glucose dehydrogenase"/>
    <property type="match status" value="1"/>
</dbReference>
<dbReference type="InterPro" id="IPR001680">
    <property type="entry name" value="WD40_rpt"/>
</dbReference>
<accession>A0AAE8N2E8</accession>
<dbReference type="Gene3D" id="3.40.50.300">
    <property type="entry name" value="P-loop containing nucleotide triphosphate hydrolases"/>
    <property type="match status" value="1"/>
</dbReference>
<organism evidence="7 8">
    <name type="scientific">Cephalotrichum gorgonifer</name>
    <dbReference type="NCBI Taxonomy" id="2041049"/>
    <lineage>
        <taxon>Eukaryota</taxon>
        <taxon>Fungi</taxon>
        <taxon>Dikarya</taxon>
        <taxon>Ascomycota</taxon>
        <taxon>Pezizomycotina</taxon>
        <taxon>Sordariomycetes</taxon>
        <taxon>Hypocreomycetidae</taxon>
        <taxon>Microascales</taxon>
        <taxon>Microascaceae</taxon>
        <taxon>Cephalotrichum</taxon>
    </lineage>
</organism>
<dbReference type="SUPFAM" id="SSF52540">
    <property type="entry name" value="P-loop containing nucleoside triphosphate hydrolases"/>
    <property type="match status" value="1"/>
</dbReference>
<proteinExistence type="predicted"/>
<dbReference type="Pfam" id="PF00400">
    <property type="entry name" value="WD40"/>
    <property type="match status" value="1"/>
</dbReference>
<dbReference type="InterPro" id="IPR027417">
    <property type="entry name" value="P-loop_NTPase"/>
</dbReference>
<keyword evidence="2" id="KW-0677">Repeat</keyword>
<dbReference type="Pfam" id="PF22939">
    <property type="entry name" value="WHD_GPIID"/>
    <property type="match status" value="1"/>
</dbReference>
<dbReference type="InterPro" id="IPR015943">
    <property type="entry name" value="WD40/YVTN_repeat-like_dom_sf"/>
</dbReference>
<dbReference type="GO" id="GO:0102193">
    <property type="term" value="F:protein-ribulosamine 3-kinase activity"/>
    <property type="evidence" value="ECO:0007669"/>
    <property type="project" value="UniProtKB-EC"/>
</dbReference>
<dbReference type="SUPFAM" id="SSF50978">
    <property type="entry name" value="WD40 repeat-like"/>
    <property type="match status" value="1"/>
</dbReference>
<dbReference type="InterPro" id="IPR011009">
    <property type="entry name" value="Kinase-like_dom_sf"/>
</dbReference>
<dbReference type="Proteomes" id="UP001187682">
    <property type="component" value="Unassembled WGS sequence"/>
</dbReference>
<dbReference type="SMART" id="SM00320">
    <property type="entry name" value="WD40"/>
    <property type="match status" value="6"/>
</dbReference>
<dbReference type="InterPro" id="IPR011041">
    <property type="entry name" value="Quinoprot_gluc/sorb_DH_b-prop"/>
</dbReference>
<evidence type="ECO:0000256" key="3">
    <source>
        <dbReference type="ARBA" id="ARBA00048655"/>
    </source>
</evidence>
<dbReference type="SUPFAM" id="SSF56112">
    <property type="entry name" value="Protein kinase-like (PK-like)"/>
    <property type="match status" value="1"/>
</dbReference>
<dbReference type="Gene3D" id="2.130.10.10">
    <property type="entry name" value="YVTN repeat-like/Quinoprotein amine dehydrogenase"/>
    <property type="match status" value="2"/>
</dbReference>
<dbReference type="Gene3D" id="3.90.1200.10">
    <property type="match status" value="1"/>
</dbReference>
<evidence type="ECO:0000256" key="1">
    <source>
        <dbReference type="ARBA" id="ARBA00011961"/>
    </source>
</evidence>
<dbReference type="Pfam" id="PF03881">
    <property type="entry name" value="Fructosamin_kin"/>
    <property type="match status" value="1"/>
</dbReference>
<dbReference type="InterPro" id="IPR054471">
    <property type="entry name" value="GPIID_WHD"/>
</dbReference>
<comment type="caution">
    <text evidence="7">The sequence shown here is derived from an EMBL/GenBank/DDBJ whole genome shotgun (WGS) entry which is preliminary data.</text>
</comment>
<evidence type="ECO:0000256" key="4">
    <source>
        <dbReference type="SAM" id="MobiDB-lite"/>
    </source>
</evidence>
<reference evidence="7" key="1">
    <citation type="submission" date="2018-03" db="EMBL/GenBank/DDBJ databases">
        <authorList>
            <person name="Guldener U."/>
        </authorList>
    </citation>
    <scope>NUCLEOTIDE SEQUENCE</scope>
</reference>
<feature type="domain" description="Nephrocystin 3-like N-terminal" evidence="6">
    <location>
        <begin position="549"/>
        <end position="711"/>
    </location>
</feature>
<evidence type="ECO:0000256" key="2">
    <source>
        <dbReference type="ARBA" id="ARBA00022737"/>
    </source>
</evidence>
<gene>
    <name evidence="7" type="ORF">DNG_07447</name>
</gene>
<dbReference type="EMBL" id="ONZQ02000011">
    <property type="protein sequence ID" value="SPO04762.1"/>
    <property type="molecule type" value="Genomic_DNA"/>
</dbReference>
<keyword evidence="8" id="KW-1185">Reference proteome</keyword>